<dbReference type="InterPro" id="IPR018303">
    <property type="entry name" value="ATPase_P-typ_P_site"/>
</dbReference>
<evidence type="ECO:0000256" key="1">
    <source>
        <dbReference type="ARBA" id="ARBA00004127"/>
    </source>
</evidence>
<dbReference type="SUPFAM" id="SSF81653">
    <property type="entry name" value="Calcium ATPase, transduction domain A"/>
    <property type="match status" value="1"/>
</dbReference>
<dbReference type="Pfam" id="PF00689">
    <property type="entry name" value="Cation_ATPase_C"/>
    <property type="match status" value="1"/>
</dbReference>
<evidence type="ECO:0000256" key="10">
    <source>
        <dbReference type="SAM" id="Phobius"/>
    </source>
</evidence>
<dbReference type="OrthoDB" id="3352408at2759"/>
<dbReference type="SUPFAM" id="SSF81665">
    <property type="entry name" value="Calcium ATPase, transmembrane domain M"/>
    <property type="match status" value="1"/>
</dbReference>
<evidence type="ECO:0000256" key="5">
    <source>
        <dbReference type="ARBA" id="ARBA00022840"/>
    </source>
</evidence>
<dbReference type="InterPro" id="IPR023298">
    <property type="entry name" value="ATPase_P-typ_TM_dom_sf"/>
</dbReference>
<keyword evidence="7" id="KW-1278">Translocase</keyword>
<dbReference type="AlphaFoldDB" id="A0A9N8EMI6"/>
<dbReference type="Gene3D" id="3.40.50.1000">
    <property type="entry name" value="HAD superfamily/HAD-like"/>
    <property type="match status" value="1"/>
</dbReference>
<feature type="transmembrane region" description="Helical" evidence="10">
    <location>
        <begin position="977"/>
        <end position="995"/>
    </location>
</feature>
<keyword evidence="9 10" id="KW-0472">Membrane</keyword>
<keyword evidence="14" id="KW-1185">Reference proteome</keyword>
<evidence type="ECO:0000259" key="12">
    <source>
        <dbReference type="Pfam" id="PF00689"/>
    </source>
</evidence>
<dbReference type="SUPFAM" id="SSF56784">
    <property type="entry name" value="HAD-like"/>
    <property type="match status" value="1"/>
</dbReference>
<dbReference type="Gene3D" id="3.40.1110.10">
    <property type="entry name" value="Calcium-transporting ATPase, cytoplasmic domain N"/>
    <property type="match status" value="1"/>
</dbReference>
<keyword evidence="2" id="KW-0597">Phosphoprotein</keyword>
<dbReference type="Gene3D" id="2.70.150.10">
    <property type="entry name" value="Calcium-transporting ATPase, cytoplasmic transduction domain A"/>
    <property type="match status" value="1"/>
</dbReference>
<feature type="transmembrane region" description="Helical" evidence="10">
    <location>
        <begin position="119"/>
        <end position="135"/>
    </location>
</feature>
<dbReference type="InterPro" id="IPR006068">
    <property type="entry name" value="ATPase_P-typ_cation-transptr_C"/>
</dbReference>
<evidence type="ECO:0000256" key="9">
    <source>
        <dbReference type="ARBA" id="ARBA00023136"/>
    </source>
</evidence>
<dbReference type="Pfam" id="PF08282">
    <property type="entry name" value="Hydrolase_3"/>
    <property type="match status" value="1"/>
</dbReference>
<dbReference type="GO" id="GO:0016887">
    <property type="term" value="F:ATP hydrolysis activity"/>
    <property type="evidence" value="ECO:0007669"/>
    <property type="project" value="InterPro"/>
</dbReference>
<dbReference type="SFLD" id="SFLDG00002">
    <property type="entry name" value="C1.7:_P-type_atpase_like"/>
    <property type="match status" value="1"/>
</dbReference>
<keyword evidence="5" id="KW-0067">ATP-binding</keyword>
<dbReference type="InterPro" id="IPR023299">
    <property type="entry name" value="ATPase_P-typ_cyto_dom_N"/>
</dbReference>
<dbReference type="SFLD" id="SFLDS00003">
    <property type="entry name" value="Haloacid_Dehalogenase"/>
    <property type="match status" value="1"/>
</dbReference>
<feature type="transmembrane region" description="Helical" evidence="10">
    <location>
        <begin position="317"/>
        <end position="341"/>
    </location>
</feature>
<comment type="subcellular location">
    <subcellularLocation>
        <location evidence="1">Endomembrane system</location>
        <topology evidence="1">Multi-pass membrane protein</topology>
    </subcellularLocation>
</comment>
<proteinExistence type="predicted"/>
<reference evidence="13" key="1">
    <citation type="submission" date="2020-06" db="EMBL/GenBank/DDBJ databases">
        <authorList>
            <consortium name="Plant Systems Biology data submission"/>
        </authorList>
    </citation>
    <scope>NUCLEOTIDE SEQUENCE</scope>
    <source>
        <strain evidence="13">D6</strain>
    </source>
</reference>
<comment type="caution">
    <text evidence="13">The sequence shown here is derived from an EMBL/GenBank/DDBJ whole genome shotgun (WGS) entry which is preliminary data.</text>
</comment>
<keyword evidence="8 10" id="KW-1133">Transmembrane helix</keyword>
<dbReference type="PANTHER" id="PTHR42861">
    <property type="entry name" value="CALCIUM-TRANSPORTING ATPASE"/>
    <property type="match status" value="1"/>
</dbReference>
<evidence type="ECO:0000256" key="7">
    <source>
        <dbReference type="ARBA" id="ARBA00022967"/>
    </source>
</evidence>
<feature type="domain" description="P-type ATPase A" evidence="11">
    <location>
        <begin position="150"/>
        <end position="266"/>
    </location>
</feature>
<dbReference type="EMBL" id="CAICTM010001413">
    <property type="protein sequence ID" value="CAB9523428.1"/>
    <property type="molecule type" value="Genomic_DNA"/>
</dbReference>
<evidence type="ECO:0000313" key="13">
    <source>
        <dbReference type="EMBL" id="CAB9523428.1"/>
    </source>
</evidence>
<dbReference type="GO" id="GO:0012505">
    <property type="term" value="C:endomembrane system"/>
    <property type="evidence" value="ECO:0007669"/>
    <property type="project" value="UniProtKB-SubCell"/>
</dbReference>
<sequence>MPSSTYPYSRAEECSWQPEELARHLASLATTGSTSTSIASTTHLLSHGWSSRQVPCLRELYGSNNMTGDEDDDESKKSIMQTVVLPVLSSLSGQLKEPLIGMLLVSAGISVILGNYADAISIAIALLIVSLVAAIQEYRSERAMEQLAHLVPHNCTVLRDGQVKDEFPAKHLVVGDLVLLATGDRVPADCRVVDSVELQINESALTGESVPVEKLGQGIVTPTQSPALTDQTNILFAGTLVNAGRGRAVVIATGSNTEFGKITQELSTMTSRKSPLQIKIDELSQRLAGFSTAAIVVIAILGWIMGRPLLETLTVAVSLAVAAIPEGLPICVTVTLALGTLRMAKRDVIVKQLPVVESLGCCTAINSDKTGTLTKNEMTVRAIFTLAFPDTKFGLTGVGYKPSEGMLMFGRITTPQSTPQIVDPNGHQRNALQALFHTACLCNNATRVQENSDLSLLDDNAPGRSLSGQPTELALLVASEKAGFPDCRAQYTRLQETPFSSERKMMEVRARPVSGRHTCDAFAIASASSNSGSPRQRRASMDGSMFFVKGMPEKVLSECTTHVTPDGTTNALGEDGKNQVLNQARRMGAKGLRVLAMAYGPSLECLTFAGICGMEDPPREGVADCVRDLRRGGVKVIMVTGDSKETALHIAHRCAILGSEHDEAPAHFDDILSSPSNDSAHRSQLAKLHDMELGHSVAMSGSELDVIPPRDLANTLVDVRVFYRVAPRHKLAIVQALQASGEIVAMTGDGVNDAVALKGADVGVAMGTGTDVSKEAADIVLARDDFQSLSYAIAEGKGIFFNIRAFLAFQLSTSFAALTMASVATAFGLPTPLNAMQILWINIIMDGPPAQSLGVEPVDSKILTAKPRKADDPIVTRALLLRAISSAAIIVFLTLKVFANELDDGKTSRRDTTMTFMTFVNCDLLNAYVCRSADRCFYEIDFFSNPAFLWAIGGSIVGQFCVIYVPFLQEVFQTEALTLHDLLYIIALSTSILWFDTLRKKFFPTVFSDGFKPNPRSKKEDDPISPRRNKSWLDFRRFTGDDKSFAQPRGQTLRGRKANTALAL</sequence>
<dbReference type="InterPro" id="IPR044492">
    <property type="entry name" value="P_typ_ATPase_HD_dom"/>
</dbReference>
<dbReference type="InterPro" id="IPR023214">
    <property type="entry name" value="HAD_sf"/>
</dbReference>
<dbReference type="FunFam" id="2.70.150.10:FF:000160">
    <property type="entry name" value="Sarcoplasmic/endoplasmic reticulum calcium ATPase 1"/>
    <property type="match status" value="1"/>
</dbReference>
<protein>
    <submittedName>
        <fullName evidence="13">Calcium-transporting ATPase type 2C member</fullName>
    </submittedName>
</protein>
<feature type="domain" description="Cation-transporting P-type ATPase C-terminal" evidence="12">
    <location>
        <begin position="830"/>
        <end position="1002"/>
    </location>
</feature>
<evidence type="ECO:0000256" key="3">
    <source>
        <dbReference type="ARBA" id="ARBA00022692"/>
    </source>
</evidence>
<dbReference type="InterPro" id="IPR059000">
    <property type="entry name" value="ATPase_P-type_domA"/>
</dbReference>
<dbReference type="InterPro" id="IPR001757">
    <property type="entry name" value="P_typ_ATPase"/>
</dbReference>
<name>A0A9N8EMI6_9STRA</name>
<dbReference type="PRINTS" id="PR00119">
    <property type="entry name" value="CATATPASE"/>
</dbReference>
<dbReference type="Gene3D" id="1.20.1110.10">
    <property type="entry name" value="Calcium-transporting ATPase, transmembrane domain"/>
    <property type="match status" value="1"/>
</dbReference>
<organism evidence="13 14">
    <name type="scientific">Seminavis robusta</name>
    <dbReference type="NCBI Taxonomy" id="568900"/>
    <lineage>
        <taxon>Eukaryota</taxon>
        <taxon>Sar</taxon>
        <taxon>Stramenopiles</taxon>
        <taxon>Ochrophyta</taxon>
        <taxon>Bacillariophyta</taxon>
        <taxon>Bacillariophyceae</taxon>
        <taxon>Bacillariophycidae</taxon>
        <taxon>Naviculales</taxon>
        <taxon>Naviculaceae</taxon>
        <taxon>Seminavis</taxon>
    </lineage>
</organism>
<evidence type="ECO:0000256" key="6">
    <source>
        <dbReference type="ARBA" id="ARBA00022842"/>
    </source>
</evidence>
<feature type="transmembrane region" description="Helical" evidence="10">
    <location>
        <begin position="947"/>
        <end position="965"/>
    </location>
</feature>
<dbReference type="InterPro" id="IPR036412">
    <property type="entry name" value="HAD-like_sf"/>
</dbReference>
<evidence type="ECO:0000256" key="4">
    <source>
        <dbReference type="ARBA" id="ARBA00022741"/>
    </source>
</evidence>
<dbReference type="Pfam" id="PF00122">
    <property type="entry name" value="E1-E2_ATPase"/>
    <property type="match status" value="1"/>
</dbReference>
<keyword evidence="4" id="KW-0547">Nucleotide-binding</keyword>
<evidence type="ECO:0000313" key="14">
    <source>
        <dbReference type="Proteomes" id="UP001153069"/>
    </source>
</evidence>
<feature type="transmembrane region" description="Helical" evidence="10">
    <location>
        <begin position="879"/>
        <end position="899"/>
    </location>
</feature>
<dbReference type="SFLD" id="SFLDF00027">
    <property type="entry name" value="p-type_atpase"/>
    <property type="match status" value="1"/>
</dbReference>
<dbReference type="GO" id="GO:0016020">
    <property type="term" value="C:membrane"/>
    <property type="evidence" value="ECO:0007669"/>
    <property type="project" value="InterPro"/>
</dbReference>
<evidence type="ECO:0000256" key="2">
    <source>
        <dbReference type="ARBA" id="ARBA00022553"/>
    </source>
</evidence>
<feature type="transmembrane region" description="Helical" evidence="10">
    <location>
        <begin position="287"/>
        <end position="305"/>
    </location>
</feature>
<dbReference type="SUPFAM" id="SSF81660">
    <property type="entry name" value="Metal cation-transporting ATPase, ATP-binding domain N"/>
    <property type="match status" value="1"/>
</dbReference>
<dbReference type="Pfam" id="PF13246">
    <property type="entry name" value="Cation_ATPase"/>
    <property type="match status" value="2"/>
</dbReference>
<evidence type="ECO:0000256" key="8">
    <source>
        <dbReference type="ARBA" id="ARBA00022989"/>
    </source>
</evidence>
<dbReference type="PROSITE" id="PS00154">
    <property type="entry name" value="ATPASE_E1_E2"/>
    <property type="match status" value="1"/>
</dbReference>
<accession>A0A9N8EMI6</accession>
<keyword evidence="3 10" id="KW-0812">Transmembrane</keyword>
<feature type="transmembrane region" description="Helical" evidence="10">
    <location>
        <begin position="806"/>
        <end position="829"/>
    </location>
</feature>
<dbReference type="NCBIfam" id="TIGR01494">
    <property type="entry name" value="ATPase_P-type"/>
    <property type="match status" value="3"/>
</dbReference>
<dbReference type="GO" id="GO:0005524">
    <property type="term" value="F:ATP binding"/>
    <property type="evidence" value="ECO:0007669"/>
    <property type="project" value="UniProtKB-KW"/>
</dbReference>
<keyword evidence="6" id="KW-0460">Magnesium</keyword>
<gene>
    <name evidence="13" type="ORF">SEMRO_1415_G270730.1</name>
</gene>
<dbReference type="Proteomes" id="UP001153069">
    <property type="component" value="Unassembled WGS sequence"/>
</dbReference>
<evidence type="ECO:0000259" key="11">
    <source>
        <dbReference type="Pfam" id="PF00122"/>
    </source>
</evidence>
<dbReference type="InterPro" id="IPR008250">
    <property type="entry name" value="ATPase_P-typ_transduc_dom_A_sf"/>
</dbReference>